<reference evidence="1 2" key="1">
    <citation type="submission" date="2019-09" db="EMBL/GenBank/DDBJ databases">
        <title>The hologenome of the rock-dwelling lichen Lasallia pustulata.</title>
        <authorList>
            <person name="Greshake Tzovaras B."/>
            <person name="Segers F."/>
            <person name="Bicker A."/>
            <person name="Dal Grande F."/>
            <person name="Otte J."/>
            <person name="Hankeln T."/>
            <person name="Schmitt I."/>
            <person name="Ebersberger I."/>
        </authorList>
    </citation>
    <scope>NUCLEOTIDE SEQUENCE [LARGE SCALE GENOMIC DNA]</scope>
    <source>
        <strain evidence="1">A1-1</strain>
    </source>
</reference>
<evidence type="ECO:0000313" key="1">
    <source>
        <dbReference type="EMBL" id="KAA6407921.1"/>
    </source>
</evidence>
<proteinExistence type="predicted"/>
<accession>A0A5M8PF28</accession>
<dbReference type="AlphaFoldDB" id="A0A5M8PF28"/>
<sequence>MKVSTPAFIAAADITWFAADNTINRHLRTHWQRRTRKTHQEGEILDTFIYTLSKHHEQHIHRDIMKDRLDWGLQHCWRLMYLDLFDSYNDD</sequence>
<protein>
    <submittedName>
        <fullName evidence="1">Uncharacterized protein</fullName>
    </submittedName>
</protein>
<dbReference type="Proteomes" id="UP000324767">
    <property type="component" value="Unassembled WGS sequence"/>
</dbReference>
<evidence type="ECO:0000313" key="2">
    <source>
        <dbReference type="Proteomes" id="UP000324767"/>
    </source>
</evidence>
<organism evidence="1 2">
    <name type="scientific">Lasallia pustulata</name>
    <dbReference type="NCBI Taxonomy" id="136370"/>
    <lineage>
        <taxon>Eukaryota</taxon>
        <taxon>Fungi</taxon>
        <taxon>Dikarya</taxon>
        <taxon>Ascomycota</taxon>
        <taxon>Pezizomycotina</taxon>
        <taxon>Lecanoromycetes</taxon>
        <taxon>OSLEUM clade</taxon>
        <taxon>Umbilicariomycetidae</taxon>
        <taxon>Umbilicariales</taxon>
        <taxon>Umbilicariaceae</taxon>
        <taxon>Lasallia</taxon>
    </lineage>
</organism>
<dbReference type="EMBL" id="VXIT01000015">
    <property type="protein sequence ID" value="KAA6407921.1"/>
    <property type="molecule type" value="Genomic_DNA"/>
</dbReference>
<comment type="caution">
    <text evidence="1">The sequence shown here is derived from an EMBL/GenBank/DDBJ whole genome shotgun (WGS) entry which is preliminary data.</text>
</comment>
<name>A0A5M8PF28_9LECA</name>
<gene>
    <name evidence="1" type="ORF">FRX48_08272</name>
</gene>